<sequence length="99" mass="11219">MRGRNWQPTERTGGPIDEVFDNLRQNIPHLLIERLDVTHPSDDDNVYFLGVSPRPDLVQIDTAPHGQPPFIIEADQRIVTDDPLHAATTTRAWLDQLTA</sequence>
<reference evidence="1" key="1">
    <citation type="submission" date="2021-01" db="EMBL/GenBank/DDBJ databases">
        <title>Whole genome shotgun sequence of Dactylosporangium siamense NBRC 106093.</title>
        <authorList>
            <person name="Komaki H."/>
            <person name="Tamura T."/>
        </authorList>
    </citation>
    <scope>NUCLEOTIDE SEQUENCE</scope>
    <source>
        <strain evidence="1">NBRC 106093</strain>
    </source>
</reference>
<gene>
    <name evidence="1" type="ORF">Dsi01nite_037530</name>
</gene>
<dbReference type="EMBL" id="BONQ01000055">
    <property type="protein sequence ID" value="GIG45712.1"/>
    <property type="molecule type" value="Genomic_DNA"/>
</dbReference>
<evidence type="ECO:0000313" key="2">
    <source>
        <dbReference type="Proteomes" id="UP000660611"/>
    </source>
</evidence>
<evidence type="ECO:0000313" key="1">
    <source>
        <dbReference type="EMBL" id="GIG45712.1"/>
    </source>
</evidence>
<proteinExistence type="predicted"/>
<comment type="caution">
    <text evidence="1">The sequence shown here is derived from an EMBL/GenBank/DDBJ whole genome shotgun (WGS) entry which is preliminary data.</text>
</comment>
<organism evidence="1 2">
    <name type="scientific">Dactylosporangium siamense</name>
    <dbReference type="NCBI Taxonomy" id="685454"/>
    <lineage>
        <taxon>Bacteria</taxon>
        <taxon>Bacillati</taxon>
        <taxon>Actinomycetota</taxon>
        <taxon>Actinomycetes</taxon>
        <taxon>Micromonosporales</taxon>
        <taxon>Micromonosporaceae</taxon>
        <taxon>Dactylosporangium</taxon>
    </lineage>
</organism>
<dbReference type="RefSeq" id="WP_203847511.1">
    <property type="nucleotide sequence ID" value="NZ_BAAAVW010000011.1"/>
</dbReference>
<name>A0A919PKA6_9ACTN</name>
<protein>
    <submittedName>
        <fullName evidence="1">Uncharacterized protein</fullName>
    </submittedName>
</protein>
<accession>A0A919PKA6</accession>
<keyword evidence="2" id="KW-1185">Reference proteome</keyword>
<dbReference type="AlphaFoldDB" id="A0A919PKA6"/>
<dbReference type="Proteomes" id="UP000660611">
    <property type="component" value="Unassembled WGS sequence"/>
</dbReference>